<dbReference type="Proteomes" id="UP000181884">
    <property type="component" value="Unassembled WGS sequence"/>
</dbReference>
<dbReference type="PANTHER" id="PTHR22911">
    <property type="entry name" value="ACYL-MALONYL CONDENSING ENZYME-RELATED"/>
    <property type="match status" value="1"/>
</dbReference>
<protein>
    <recommendedName>
        <fullName evidence="4">EamA domain-containing protein</fullName>
    </recommendedName>
</protein>
<feature type="transmembrane region" description="Helical" evidence="3">
    <location>
        <begin position="200"/>
        <end position="218"/>
    </location>
</feature>
<dbReference type="GO" id="GO:0016020">
    <property type="term" value="C:membrane"/>
    <property type="evidence" value="ECO:0007669"/>
    <property type="project" value="InterPro"/>
</dbReference>
<evidence type="ECO:0000256" key="2">
    <source>
        <dbReference type="ARBA" id="ARBA00007362"/>
    </source>
</evidence>
<keyword evidence="6" id="KW-1185">Reference proteome</keyword>
<dbReference type="AlphaFoldDB" id="A0A1L8RC73"/>
<organism evidence="5 6">
    <name type="scientific">Enterococcus canis</name>
    <dbReference type="NCBI Taxonomy" id="214095"/>
    <lineage>
        <taxon>Bacteria</taxon>
        <taxon>Bacillati</taxon>
        <taxon>Bacillota</taxon>
        <taxon>Bacilli</taxon>
        <taxon>Lactobacillales</taxon>
        <taxon>Enterococcaceae</taxon>
        <taxon>Enterococcus</taxon>
    </lineage>
</organism>
<dbReference type="Gene3D" id="1.10.3730.20">
    <property type="match status" value="2"/>
</dbReference>
<feature type="transmembrane region" description="Helical" evidence="3">
    <location>
        <begin position="32"/>
        <end position="52"/>
    </location>
</feature>
<comment type="caution">
    <text evidence="5">The sequence shown here is derived from an EMBL/GenBank/DDBJ whole genome shotgun (WGS) entry which is preliminary data.</text>
</comment>
<feature type="domain" description="EamA" evidence="4">
    <location>
        <begin position="196"/>
        <end position="298"/>
    </location>
</feature>
<comment type="similarity">
    <text evidence="2">Belongs to the EamA transporter family.</text>
</comment>
<keyword evidence="3" id="KW-0812">Transmembrane</keyword>
<evidence type="ECO:0000313" key="5">
    <source>
        <dbReference type="EMBL" id="OJG17333.1"/>
    </source>
</evidence>
<evidence type="ECO:0000256" key="3">
    <source>
        <dbReference type="SAM" id="Phobius"/>
    </source>
</evidence>
<feature type="domain" description="EamA" evidence="4">
    <location>
        <begin position="3"/>
        <end position="135"/>
    </location>
</feature>
<comment type="subcellular location">
    <subcellularLocation>
        <location evidence="1">Endomembrane system</location>
        <topology evidence="1">Multi-pass membrane protein</topology>
    </subcellularLocation>
</comment>
<dbReference type="STRING" id="214095.RU97_GL000621"/>
<evidence type="ECO:0000256" key="1">
    <source>
        <dbReference type="ARBA" id="ARBA00004127"/>
    </source>
</evidence>
<feature type="transmembrane region" description="Helical" evidence="3">
    <location>
        <begin position="256"/>
        <end position="276"/>
    </location>
</feature>
<feature type="transmembrane region" description="Helical" evidence="3">
    <location>
        <begin position="64"/>
        <end position="85"/>
    </location>
</feature>
<feature type="transmembrane region" description="Helical" evidence="3">
    <location>
        <begin position="117"/>
        <end position="137"/>
    </location>
</feature>
<dbReference type="EMBL" id="JXKH01000011">
    <property type="protein sequence ID" value="OJG17333.1"/>
    <property type="molecule type" value="Genomic_DNA"/>
</dbReference>
<dbReference type="InterPro" id="IPR000620">
    <property type="entry name" value="EamA_dom"/>
</dbReference>
<proteinExistence type="inferred from homology"/>
<dbReference type="RefSeq" id="WP_067396220.1">
    <property type="nucleotide sequence ID" value="NZ_JXKH01000011.1"/>
</dbReference>
<dbReference type="SUPFAM" id="SSF103481">
    <property type="entry name" value="Multidrug resistance efflux transporter EmrE"/>
    <property type="match status" value="2"/>
</dbReference>
<sequence>MWFAAAIVTLLAWGTADLFYKKGNDPSDRNSALKTVVMVGLVMGLHVLFYYVVYAGIQYDVKNLLLYLPVSAMYILSMTLGYVGLRYIEVSVSSPISNSSGAVSALLAFLFMHQSMAAPQILAVVAISIGILLLSIFEKQEADAELRQEGVIVERKYRIGAIAIIFPILYCIIDGMGTFLDGYYLEYKKIMPEDQANMSYELTFFIVALLVWAYLELVKKDSLVVFREKDRGLAAIFETLGQFFYVGAIATKNAFIVAPVIASYSIVSIILGRIFLKEKLQTRQYLVIAVIMAGIAILGFYDG</sequence>
<keyword evidence="3" id="KW-0472">Membrane</keyword>
<accession>A0A1L8RC73</accession>
<keyword evidence="3" id="KW-1133">Transmembrane helix</keyword>
<feature type="transmembrane region" description="Helical" evidence="3">
    <location>
        <begin position="230"/>
        <end position="250"/>
    </location>
</feature>
<gene>
    <name evidence="5" type="ORF">RU97_GL000621</name>
</gene>
<feature type="transmembrane region" description="Helical" evidence="3">
    <location>
        <begin position="157"/>
        <end position="180"/>
    </location>
</feature>
<dbReference type="PANTHER" id="PTHR22911:SF137">
    <property type="entry name" value="SOLUTE CARRIER FAMILY 35 MEMBER G2-RELATED"/>
    <property type="match status" value="1"/>
</dbReference>
<dbReference type="InterPro" id="IPR037185">
    <property type="entry name" value="EmrE-like"/>
</dbReference>
<feature type="transmembrane region" description="Helical" evidence="3">
    <location>
        <begin position="285"/>
        <end position="301"/>
    </location>
</feature>
<dbReference type="Pfam" id="PF00892">
    <property type="entry name" value="EamA"/>
    <property type="match status" value="2"/>
</dbReference>
<evidence type="ECO:0000259" key="4">
    <source>
        <dbReference type="Pfam" id="PF00892"/>
    </source>
</evidence>
<name>A0A1L8RC73_9ENTE</name>
<evidence type="ECO:0000313" key="6">
    <source>
        <dbReference type="Proteomes" id="UP000181884"/>
    </source>
</evidence>
<reference evidence="5 6" key="1">
    <citation type="submission" date="2014-12" db="EMBL/GenBank/DDBJ databases">
        <title>Draft genome sequences of 29 type strains of Enterococci.</title>
        <authorList>
            <person name="Zhong Z."/>
            <person name="Sun Z."/>
            <person name="Liu W."/>
            <person name="Zhang W."/>
            <person name="Zhang H."/>
        </authorList>
    </citation>
    <scope>NUCLEOTIDE SEQUENCE [LARGE SCALE GENOMIC DNA]</scope>
    <source>
        <strain evidence="5 6">DSM 17029</strain>
    </source>
</reference>